<evidence type="ECO:0000256" key="3">
    <source>
        <dbReference type="ARBA" id="ARBA00008919"/>
    </source>
</evidence>
<dbReference type="GO" id="GO:0032580">
    <property type="term" value="C:Golgi cisterna membrane"/>
    <property type="evidence" value="ECO:0007669"/>
    <property type="project" value="UniProtKB-SubCell"/>
</dbReference>
<evidence type="ECO:0000256" key="13">
    <source>
        <dbReference type="SAM" id="MobiDB-lite"/>
    </source>
</evidence>
<dbReference type="InterPro" id="IPR001503">
    <property type="entry name" value="Glyco_trans_10"/>
</dbReference>
<keyword evidence="8 12" id="KW-1133">Transmembrane helix</keyword>
<dbReference type="InterPro" id="IPR038577">
    <property type="entry name" value="GT10-like_C_sf"/>
</dbReference>
<name>A0A1J1IGV5_9DIPT</name>
<protein>
    <recommendedName>
        <fullName evidence="12">Fucosyltransferase</fullName>
        <ecNumber evidence="12">2.4.1.-</ecNumber>
    </recommendedName>
</protein>
<dbReference type="FunFam" id="3.40.50.11660:FF:000004">
    <property type="entry name" value="Glycoprotein 3-alpha-L-fucosyltransferase A"/>
    <property type="match status" value="1"/>
</dbReference>
<organism evidence="16 17">
    <name type="scientific">Clunio marinus</name>
    <dbReference type="NCBI Taxonomy" id="568069"/>
    <lineage>
        <taxon>Eukaryota</taxon>
        <taxon>Metazoa</taxon>
        <taxon>Ecdysozoa</taxon>
        <taxon>Arthropoda</taxon>
        <taxon>Hexapoda</taxon>
        <taxon>Insecta</taxon>
        <taxon>Pterygota</taxon>
        <taxon>Neoptera</taxon>
        <taxon>Endopterygota</taxon>
        <taxon>Diptera</taxon>
        <taxon>Nematocera</taxon>
        <taxon>Chironomoidea</taxon>
        <taxon>Chironomidae</taxon>
        <taxon>Clunio</taxon>
    </lineage>
</organism>
<comment type="subcellular location">
    <subcellularLocation>
        <location evidence="1 12">Golgi apparatus</location>
        <location evidence="1 12">Golgi stack membrane</location>
        <topology evidence="1 12">Single-pass type II membrane protein</topology>
    </subcellularLocation>
</comment>
<evidence type="ECO:0000313" key="17">
    <source>
        <dbReference type="Proteomes" id="UP000183832"/>
    </source>
</evidence>
<dbReference type="EMBL" id="CVRI01000048">
    <property type="protein sequence ID" value="CRK99002.1"/>
    <property type="molecule type" value="Genomic_DNA"/>
</dbReference>
<comment type="pathway">
    <text evidence="2">Protein modification; protein glycosylation.</text>
</comment>
<dbReference type="Gene3D" id="3.40.50.11660">
    <property type="entry name" value="Glycosyl transferase family 10, C-terminal domain"/>
    <property type="match status" value="1"/>
</dbReference>
<dbReference type="SUPFAM" id="SSF53756">
    <property type="entry name" value="UDP-Glycosyltransferase/glycogen phosphorylase"/>
    <property type="match status" value="1"/>
</dbReference>
<feature type="region of interest" description="Disordered" evidence="13">
    <location>
        <begin position="63"/>
        <end position="97"/>
    </location>
</feature>
<keyword evidence="6 12" id="KW-0812">Transmembrane</keyword>
<evidence type="ECO:0000256" key="12">
    <source>
        <dbReference type="RuleBase" id="RU003832"/>
    </source>
</evidence>
<gene>
    <name evidence="16" type="ORF">CLUMA_CG011957</name>
</gene>
<evidence type="ECO:0000256" key="9">
    <source>
        <dbReference type="ARBA" id="ARBA00023034"/>
    </source>
</evidence>
<dbReference type="PANTHER" id="PTHR48438:SF1">
    <property type="entry name" value="ALPHA-(1,3)-FUCOSYLTRANSFERASE C-RELATED"/>
    <property type="match status" value="1"/>
</dbReference>
<comment type="similarity">
    <text evidence="3 12">Belongs to the glycosyltransferase 10 family.</text>
</comment>
<dbReference type="EC" id="2.4.1.-" evidence="12"/>
<reference evidence="16 17" key="1">
    <citation type="submission" date="2015-04" db="EMBL/GenBank/DDBJ databases">
        <authorList>
            <person name="Syromyatnikov M.Y."/>
            <person name="Popov V.N."/>
        </authorList>
    </citation>
    <scope>NUCLEOTIDE SEQUENCE [LARGE SCALE GENOMIC DNA]</scope>
</reference>
<evidence type="ECO:0000256" key="11">
    <source>
        <dbReference type="ARBA" id="ARBA00023180"/>
    </source>
</evidence>
<keyword evidence="5 12" id="KW-0808">Transferase</keyword>
<evidence type="ECO:0000259" key="14">
    <source>
        <dbReference type="Pfam" id="PF00852"/>
    </source>
</evidence>
<feature type="transmembrane region" description="Helical" evidence="12">
    <location>
        <begin position="12"/>
        <end position="28"/>
    </location>
</feature>
<keyword evidence="11" id="KW-0325">Glycoprotein</keyword>
<dbReference type="InterPro" id="IPR031481">
    <property type="entry name" value="Glyco_tran_10_N"/>
</dbReference>
<dbReference type="AlphaFoldDB" id="A0A1J1IGV5"/>
<dbReference type="STRING" id="568069.A0A1J1IGV5"/>
<feature type="domain" description="Fucosyltransferase N-terminal" evidence="15">
    <location>
        <begin position="165"/>
        <end position="266"/>
    </location>
</feature>
<dbReference type="PANTHER" id="PTHR48438">
    <property type="entry name" value="ALPHA-(1,3)-FUCOSYLTRANSFERASE C-RELATED"/>
    <property type="match status" value="1"/>
</dbReference>
<feature type="compositionally biased region" description="Polar residues" evidence="13">
    <location>
        <begin position="69"/>
        <end position="78"/>
    </location>
</feature>
<evidence type="ECO:0000256" key="6">
    <source>
        <dbReference type="ARBA" id="ARBA00022692"/>
    </source>
</evidence>
<accession>A0A1J1IGV5</accession>
<evidence type="ECO:0000259" key="15">
    <source>
        <dbReference type="Pfam" id="PF17039"/>
    </source>
</evidence>
<dbReference type="InterPro" id="IPR055270">
    <property type="entry name" value="Glyco_tran_10_C"/>
</dbReference>
<evidence type="ECO:0000256" key="2">
    <source>
        <dbReference type="ARBA" id="ARBA00004922"/>
    </source>
</evidence>
<dbReference type="Pfam" id="PF00852">
    <property type="entry name" value="Glyco_transf_10"/>
    <property type="match status" value="1"/>
</dbReference>
<evidence type="ECO:0000256" key="10">
    <source>
        <dbReference type="ARBA" id="ARBA00023136"/>
    </source>
</evidence>
<evidence type="ECO:0000256" key="8">
    <source>
        <dbReference type="ARBA" id="ARBA00022989"/>
    </source>
</evidence>
<dbReference type="OrthoDB" id="427096at2759"/>
<evidence type="ECO:0000256" key="5">
    <source>
        <dbReference type="ARBA" id="ARBA00022679"/>
    </source>
</evidence>
<keyword evidence="17" id="KW-1185">Reference proteome</keyword>
<evidence type="ECO:0000256" key="7">
    <source>
        <dbReference type="ARBA" id="ARBA00022968"/>
    </source>
</evidence>
<keyword evidence="9 12" id="KW-0333">Golgi apparatus</keyword>
<proteinExistence type="inferred from homology"/>
<dbReference type="Proteomes" id="UP000183832">
    <property type="component" value="Unassembled WGS sequence"/>
</dbReference>
<keyword evidence="4 12" id="KW-0328">Glycosyltransferase</keyword>
<dbReference type="GO" id="GO:0008417">
    <property type="term" value="F:fucosyltransferase activity"/>
    <property type="evidence" value="ECO:0007669"/>
    <property type="project" value="InterPro"/>
</dbReference>
<sequence length="492" mass="58193">MRLPKFSLKRCFIFIVVFCALLIFVINLREKELWNNKIPGTTAHQQGHRNYLQDNNVEKPESFDIYDSQPISSQTTSRPNPEEVEENESEGKEKIESDYDDDVLSTRPWYFTNGERYPKPARINKKTKKRLAKMIPSEDPRSDRITNQLMFVPNNYDEIRSEGKLKTILLYNGLGPWNVKQGRSLFLNAKCPVDTCQITPNRDRAKDADLVLYKDHYIPSGISKHSRQLYMLYFLECPYHTQHIKFPDVFNWTSTYRRDSDIVAPYEKWEYFDPRVRQIEQDRNYALNKTKKVVTVAWFVSNCSARNNRLQFAHDLGKYIQVDIYGACGNFKCSRTTADKCFDILDRDYKFYLAFENSNCRDYITEKFFVNGLSRNTLPIVMGARPEDYELSSPQRSYIHVDEFGSAKELADYLHLLDRNDELYNSYFKWKGTGEFINTYFWCRVCSMLHDEDSISQPKWYEDVNDWWRGQGVCTNGSWRKFQARKDVMLDE</sequence>
<keyword evidence="10 12" id="KW-0472">Membrane</keyword>
<evidence type="ECO:0000313" key="16">
    <source>
        <dbReference type="EMBL" id="CRK99002.1"/>
    </source>
</evidence>
<dbReference type="Pfam" id="PF17039">
    <property type="entry name" value="Glyco_tran_10_N"/>
    <property type="match status" value="1"/>
</dbReference>
<keyword evidence="7" id="KW-0735">Signal-anchor</keyword>
<dbReference type="UniPathway" id="UPA00378"/>
<feature type="domain" description="Fucosyltransferase C-terminal" evidence="14">
    <location>
        <begin position="291"/>
        <end position="467"/>
    </location>
</feature>
<evidence type="ECO:0000256" key="4">
    <source>
        <dbReference type="ARBA" id="ARBA00022676"/>
    </source>
</evidence>
<evidence type="ECO:0000256" key="1">
    <source>
        <dbReference type="ARBA" id="ARBA00004447"/>
    </source>
</evidence>